<accession>A0AAW1LXK5</accession>
<sequence>MQRNHNNPKLHIVPAKKEKHRIGILFNISDEVIHICRVSEKPIRENQNYFNNDKIFHKLNSKIFQECNQKVFRAEGDIPLFKFEIPLLGEKEVHQG</sequence>
<gene>
    <name evidence="1" type="ORF">QE152_g10112</name>
</gene>
<evidence type="ECO:0000313" key="2">
    <source>
        <dbReference type="Proteomes" id="UP001458880"/>
    </source>
</evidence>
<dbReference type="Proteomes" id="UP001458880">
    <property type="component" value="Unassembled WGS sequence"/>
</dbReference>
<keyword evidence="2" id="KW-1185">Reference proteome</keyword>
<comment type="caution">
    <text evidence="1">The sequence shown here is derived from an EMBL/GenBank/DDBJ whole genome shotgun (WGS) entry which is preliminary data.</text>
</comment>
<protein>
    <submittedName>
        <fullName evidence="1">Uncharacterized protein</fullName>
    </submittedName>
</protein>
<proteinExistence type="predicted"/>
<name>A0AAW1LXK5_POPJA</name>
<organism evidence="1 2">
    <name type="scientific">Popillia japonica</name>
    <name type="common">Japanese beetle</name>
    <dbReference type="NCBI Taxonomy" id="7064"/>
    <lineage>
        <taxon>Eukaryota</taxon>
        <taxon>Metazoa</taxon>
        <taxon>Ecdysozoa</taxon>
        <taxon>Arthropoda</taxon>
        <taxon>Hexapoda</taxon>
        <taxon>Insecta</taxon>
        <taxon>Pterygota</taxon>
        <taxon>Neoptera</taxon>
        <taxon>Endopterygota</taxon>
        <taxon>Coleoptera</taxon>
        <taxon>Polyphaga</taxon>
        <taxon>Scarabaeiformia</taxon>
        <taxon>Scarabaeidae</taxon>
        <taxon>Rutelinae</taxon>
        <taxon>Popillia</taxon>
    </lineage>
</organism>
<dbReference type="AlphaFoldDB" id="A0AAW1LXK5"/>
<dbReference type="EMBL" id="JASPKY010000089">
    <property type="protein sequence ID" value="KAK9738192.1"/>
    <property type="molecule type" value="Genomic_DNA"/>
</dbReference>
<reference evidence="1 2" key="1">
    <citation type="journal article" date="2024" name="BMC Genomics">
        <title>De novo assembly and annotation of Popillia japonica's genome with initial clues to its potential as an invasive pest.</title>
        <authorList>
            <person name="Cucini C."/>
            <person name="Boschi S."/>
            <person name="Funari R."/>
            <person name="Cardaioli E."/>
            <person name="Iannotti N."/>
            <person name="Marturano G."/>
            <person name="Paoli F."/>
            <person name="Bruttini M."/>
            <person name="Carapelli A."/>
            <person name="Frati F."/>
            <person name="Nardi F."/>
        </authorList>
    </citation>
    <scope>NUCLEOTIDE SEQUENCE [LARGE SCALE GENOMIC DNA]</scope>
    <source>
        <strain evidence="1">DMR45628</strain>
    </source>
</reference>
<evidence type="ECO:0000313" key="1">
    <source>
        <dbReference type="EMBL" id="KAK9738192.1"/>
    </source>
</evidence>